<dbReference type="OrthoDB" id="2491264at2"/>
<evidence type="ECO:0000313" key="9">
    <source>
        <dbReference type="Proteomes" id="UP000247476"/>
    </source>
</evidence>
<reference evidence="8 9" key="1">
    <citation type="submission" date="2018-05" db="EMBL/GenBank/DDBJ databases">
        <title>Paenibacillus flagellatus sp. nov., isolated from selenium mineral soil.</title>
        <authorList>
            <person name="Dai X."/>
        </authorList>
    </citation>
    <scope>NUCLEOTIDE SEQUENCE [LARGE SCALE GENOMIC DNA]</scope>
    <source>
        <strain evidence="8 9">DXL2</strain>
    </source>
</reference>
<dbReference type="Pfam" id="PF01547">
    <property type="entry name" value="SBP_bac_1"/>
    <property type="match status" value="1"/>
</dbReference>
<dbReference type="Proteomes" id="UP000247476">
    <property type="component" value="Unassembled WGS sequence"/>
</dbReference>
<evidence type="ECO:0000256" key="1">
    <source>
        <dbReference type="ARBA" id="ARBA00022475"/>
    </source>
</evidence>
<keyword evidence="2 7" id="KW-0732">Signal</keyword>
<organism evidence="8 9">
    <name type="scientific">Paenibacillus flagellatus</name>
    <dbReference type="NCBI Taxonomy" id="2211139"/>
    <lineage>
        <taxon>Bacteria</taxon>
        <taxon>Bacillati</taxon>
        <taxon>Bacillota</taxon>
        <taxon>Bacilli</taxon>
        <taxon>Bacillales</taxon>
        <taxon>Paenibacillaceae</taxon>
        <taxon>Paenibacillus</taxon>
    </lineage>
</organism>
<dbReference type="RefSeq" id="WP_110841127.1">
    <property type="nucleotide sequence ID" value="NZ_QJVJ01000007.1"/>
</dbReference>
<evidence type="ECO:0000313" key="8">
    <source>
        <dbReference type="EMBL" id="PYI53354.1"/>
    </source>
</evidence>
<dbReference type="PROSITE" id="PS51257">
    <property type="entry name" value="PROKAR_LIPOPROTEIN"/>
    <property type="match status" value="1"/>
</dbReference>
<dbReference type="PANTHER" id="PTHR43649">
    <property type="entry name" value="ARABINOSE-BINDING PROTEIN-RELATED"/>
    <property type="match status" value="1"/>
</dbReference>
<dbReference type="Gene3D" id="3.40.190.10">
    <property type="entry name" value="Periplasmic binding protein-like II"/>
    <property type="match status" value="2"/>
</dbReference>
<keyword evidence="5" id="KW-0449">Lipoprotein</keyword>
<dbReference type="AlphaFoldDB" id="A0A2V5K620"/>
<dbReference type="PANTHER" id="PTHR43649:SF33">
    <property type="entry name" value="POLYGALACTURONAN_RHAMNOGALACTURONAN-BINDING PROTEIN YTCQ"/>
    <property type="match status" value="1"/>
</dbReference>
<feature type="signal peptide" evidence="7">
    <location>
        <begin position="1"/>
        <end position="26"/>
    </location>
</feature>
<comment type="caution">
    <text evidence="8">The sequence shown here is derived from an EMBL/GenBank/DDBJ whole genome shotgun (WGS) entry which is preliminary data.</text>
</comment>
<dbReference type="EMBL" id="QJVJ01000007">
    <property type="protein sequence ID" value="PYI53354.1"/>
    <property type="molecule type" value="Genomic_DNA"/>
</dbReference>
<evidence type="ECO:0000256" key="2">
    <source>
        <dbReference type="ARBA" id="ARBA00022729"/>
    </source>
</evidence>
<feature type="region of interest" description="Disordered" evidence="6">
    <location>
        <begin position="31"/>
        <end position="55"/>
    </location>
</feature>
<keyword evidence="3" id="KW-0472">Membrane</keyword>
<dbReference type="InterPro" id="IPR006059">
    <property type="entry name" value="SBP"/>
</dbReference>
<protein>
    <recommendedName>
        <fullName evidence="10">ABC transporter substrate-binding protein</fullName>
    </recommendedName>
</protein>
<keyword evidence="1" id="KW-1003">Cell membrane</keyword>
<evidence type="ECO:0000256" key="4">
    <source>
        <dbReference type="ARBA" id="ARBA00023139"/>
    </source>
</evidence>
<evidence type="ECO:0000256" key="5">
    <source>
        <dbReference type="ARBA" id="ARBA00023288"/>
    </source>
</evidence>
<dbReference type="SUPFAM" id="SSF53850">
    <property type="entry name" value="Periplasmic binding protein-like II"/>
    <property type="match status" value="1"/>
</dbReference>
<keyword evidence="4" id="KW-0564">Palmitate</keyword>
<evidence type="ECO:0000256" key="6">
    <source>
        <dbReference type="SAM" id="MobiDB-lite"/>
    </source>
</evidence>
<feature type="chain" id="PRO_5015976918" description="ABC transporter substrate-binding protein" evidence="7">
    <location>
        <begin position="27"/>
        <end position="547"/>
    </location>
</feature>
<accession>A0A2V5K620</accession>
<dbReference type="InterPro" id="IPR050490">
    <property type="entry name" value="Bact_solute-bd_prot1"/>
</dbReference>
<evidence type="ECO:0008006" key="10">
    <source>
        <dbReference type="Google" id="ProtNLM"/>
    </source>
</evidence>
<keyword evidence="9" id="KW-1185">Reference proteome</keyword>
<evidence type="ECO:0000256" key="3">
    <source>
        <dbReference type="ARBA" id="ARBA00023136"/>
    </source>
</evidence>
<gene>
    <name evidence="8" type="ORF">DLM86_16345</name>
</gene>
<name>A0A2V5K620_9BACL</name>
<proteinExistence type="predicted"/>
<sequence>MHFGKGKKRSFAAALSVVLIGSVALAACSGDGGTTDPGKASPAPQGGASGTNGEEPYTIKWLRQIDVSKPYDPSKDVLKTAVEKALNVKFNVELVDNQQYKTKLNLKMASDDIPDLVRIDFADDFQKYAVQGAFVDLTALVNEKDTPNIAREVPKSVLEQAKLNGKLYGIPYAGGPGSGYRWNIVMRGDYLQSLGLQTPKTLDDYYAALKKVKEAKPDVIPLGGYTSQIGEVKYANNSFDHIFGAFGVTPGYFTQKDGKFSNFDIDPRMKDALAYLQKLYAEGLIDKEFATLKEEQLRDKLYAGKLFSWMGWWSTASDYDTQIETFESKKSGKLGKDDKLPDQSAQPYKYLTLTDALTGKDGVYVAPQGAPFGQVFAISAKTKDPKRLLAIVDKGLTPENQMLSVWGIENVDYKFDNGKMKQIVDHIDPKTQTDKDGNFRGIQSYTWAPGLNGWPRYLESTPLRREQALSIAINNKYQIQDASNYLTSPTKIAKLKELNTLRDSTFTQIIMGADLKKFDEFVAKWKSQGGDQIVKELEESFKQKQGK</sequence>
<evidence type="ECO:0000256" key="7">
    <source>
        <dbReference type="SAM" id="SignalP"/>
    </source>
</evidence>